<dbReference type="PANTHER" id="PTHR37533">
    <property type="entry name" value="FLAGELLAR HOOK-LENGTH CONTROL PROTEIN"/>
    <property type="match status" value="1"/>
</dbReference>
<name>A0ABY5XB33_ERWPY</name>
<feature type="domain" description="Flagellar hook-length control protein-like C-terminal" evidence="5">
    <location>
        <begin position="244"/>
        <end position="323"/>
    </location>
</feature>
<keyword evidence="6" id="KW-0282">Flagellum</keyword>
<dbReference type="Gene3D" id="3.30.750.140">
    <property type="match status" value="1"/>
</dbReference>
<evidence type="ECO:0000256" key="1">
    <source>
        <dbReference type="ARBA" id="ARBA00003944"/>
    </source>
</evidence>
<dbReference type="EMBL" id="CP103445">
    <property type="protein sequence ID" value="UWS34322.1"/>
    <property type="molecule type" value="Genomic_DNA"/>
</dbReference>
<keyword evidence="7" id="KW-1185">Reference proteome</keyword>
<organism evidence="6 7">
    <name type="scientific">Erwinia pyrifoliae</name>
    <dbReference type="NCBI Taxonomy" id="79967"/>
    <lineage>
        <taxon>Bacteria</taxon>
        <taxon>Pseudomonadati</taxon>
        <taxon>Pseudomonadota</taxon>
        <taxon>Gammaproteobacteria</taxon>
        <taxon>Enterobacterales</taxon>
        <taxon>Erwiniaceae</taxon>
        <taxon>Erwinia</taxon>
    </lineage>
</organism>
<dbReference type="Proteomes" id="UP001058553">
    <property type="component" value="Chromosome"/>
</dbReference>
<comment type="function">
    <text evidence="1">Controls the length of the flagellar hook.</text>
</comment>
<keyword evidence="6" id="KW-0969">Cilium</keyword>
<protein>
    <submittedName>
        <fullName evidence="6">Flagellar hook-length control protein FliK</fullName>
    </submittedName>
</protein>
<proteinExistence type="inferred from homology"/>
<keyword evidence="3" id="KW-1005">Bacterial flagellum biogenesis</keyword>
<evidence type="ECO:0000313" key="6">
    <source>
        <dbReference type="EMBL" id="UWS34322.1"/>
    </source>
</evidence>
<evidence type="ECO:0000256" key="2">
    <source>
        <dbReference type="ARBA" id="ARBA00009149"/>
    </source>
</evidence>
<dbReference type="InterPro" id="IPR001635">
    <property type="entry name" value="Flag_hook_Flik"/>
</dbReference>
<dbReference type="InterPro" id="IPR021136">
    <property type="entry name" value="Flagellar_hook_control-like_C"/>
</dbReference>
<gene>
    <name evidence="6" type="ORF">NYP84_03850</name>
</gene>
<feature type="compositionally biased region" description="Polar residues" evidence="4">
    <location>
        <begin position="316"/>
        <end position="331"/>
    </location>
</feature>
<dbReference type="PANTHER" id="PTHR37533:SF2">
    <property type="entry name" value="FLAGELLAR HOOK-LENGTH CONTROL PROTEIN"/>
    <property type="match status" value="1"/>
</dbReference>
<keyword evidence="6" id="KW-0966">Cell projection</keyword>
<accession>A0ABY5XB33</accession>
<dbReference type="Pfam" id="PF02120">
    <property type="entry name" value="Flg_hook"/>
    <property type="match status" value="1"/>
</dbReference>
<sequence>MNIDINALLTGEVVGKVKGLRQAAVPAGLFHRIMAEMPDGHPLLPDCAPGDLPETNVAQEISTELAETLCPQQSDEWPPENHIADEDPGALLALPVMPEGWEKSPIWQLQQVVMQNASGSDGGAETLAADEISGSKAHNPLPQLPLSLKLSDRQDGTAPPVLPGVNPLDDKSQPVTAVLRETGLTEVATPADAPAPGAHLDAGVTRQLQAAELAARTAALPAPATAHNSHPVGSAAWQHSLSQQLAIFTRDGVQNAEIRLHPEELGSLQISVRMQQDQAQLHIISEHPQVRQALEAALPQLRSALAESGLQLGQASVSADGSSSTDANAQRGSGGKSAEHGEQGIDDEDNNERLSVTQTALPVSGINTFA</sequence>
<dbReference type="InterPro" id="IPR038610">
    <property type="entry name" value="FliK-like_C_sf"/>
</dbReference>
<feature type="region of interest" description="Disordered" evidence="4">
    <location>
        <begin position="316"/>
        <end position="370"/>
    </location>
</feature>
<evidence type="ECO:0000256" key="3">
    <source>
        <dbReference type="ARBA" id="ARBA00022795"/>
    </source>
</evidence>
<comment type="similarity">
    <text evidence="2">Belongs to the FliK family.</text>
</comment>
<dbReference type="InterPro" id="IPR052563">
    <property type="entry name" value="FliK"/>
</dbReference>
<feature type="compositionally biased region" description="Polar residues" evidence="4">
    <location>
        <begin position="353"/>
        <end position="370"/>
    </location>
</feature>
<dbReference type="CDD" id="cd17470">
    <property type="entry name" value="T3SS_Flik_C"/>
    <property type="match status" value="1"/>
</dbReference>
<evidence type="ECO:0000256" key="4">
    <source>
        <dbReference type="SAM" id="MobiDB-lite"/>
    </source>
</evidence>
<evidence type="ECO:0000313" key="7">
    <source>
        <dbReference type="Proteomes" id="UP001058553"/>
    </source>
</evidence>
<dbReference type="PRINTS" id="PR01007">
    <property type="entry name" value="FLGHOOKFLIK"/>
</dbReference>
<dbReference type="RefSeq" id="WP_259817078.1">
    <property type="nucleotide sequence ID" value="NZ_CP103445.1"/>
</dbReference>
<evidence type="ECO:0000259" key="5">
    <source>
        <dbReference type="Pfam" id="PF02120"/>
    </source>
</evidence>
<reference evidence="6" key="1">
    <citation type="submission" date="2022-07" db="EMBL/GenBank/DDBJ databases">
        <title>Genetic diversity of Erwinia pyrifoliae.</title>
        <authorList>
            <person name="Park D.S."/>
            <person name="Ham H."/>
        </authorList>
    </citation>
    <scope>NUCLEOTIDE SEQUENCE</scope>
    <source>
        <strain evidence="6">CP201486</strain>
    </source>
</reference>